<evidence type="ECO:0000313" key="2">
    <source>
        <dbReference type="EMBL" id="GAH83377.1"/>
    </source>
</evidence>
<comment type="caution">
    <text evidence="2">The sequence shown here is derived from an EMBL/GenBank/DDBJ whole genome shotgun (WGS) entry which is preliminary data.</text>
</comment>
<reference evidence="2" key="1">
    <citation type="journal article" date="2014" name="Front. Microbiol.">
        <title>High frequency of phylogenetically diverse reductive dehalogenase-homologous genes in deep subseafloor sedimentary metagenomes.</title>
        <authorList>
            <person name="Kawai M."/>
            <person name="Futagami T."/>
            <person name="Toyoda A."/>
            <person name="Takaki Y."/>
            <person name="Nishi S."/>
            <person name="Hori S."/>
            <person name="Arai W."/>
            <person name="Tsubouchi T."/>
            <person name="Morono Y."/>
            <person name="Uchiyama I."/>
            <person name="Ito T."/>
            <person name="Fujiyama A."/>
            <person name="Inagaki F."/>
            <person name="Takami H."/>
        </authorList>
    </citation>
    <scope>NUCLEOTIDE SEQUENCE</scope>
    <source>
        <strain evidence="2">Expedition CK06-06</strain>
    </source>
</reference>
<organism evidence="2">
    <name type="scientific">marine sediment metagenome</name>
    <dbReference type="NCBI Taxonomy" id="412755"/>
    <lineage>
        <taxon>unclassified sequences</taxon>
        <taxon>metagenomes</taxon>
        <taxon>ecological metagenomes</taxon>
    </lineage>
</organism>
<dbReference type="Pfam" id="PF13577">
    <property type="entry name" value="SnoaL_4"/>
    <property type="match status" value="1"/>
</dbReference>
<feature type="non-terminal residue" evidence="2">
    <location>
        <position position="127"/>
    </location>
</feature>
<protein>
    <recommendedName>
        <fullName evidence="1">SnoaL-like domain-containing protein</fullName>
    </recommendedName>
</protein>
<gene>
    <name evidence="2" type="ORF">S03H2_61416</name>
</gene>
<accession>X1INU3</accession>
<evidence type="ECO:0000259" key="1">
    <source>
        <dbReference type="Pfam" id="PF13577"/>
    </source>
</evidence>
<sequence length="127" mass="14409">MTLSLQEISDRLEIQDLIHNYSGIIDQKRFDDLRDVFTEDAHIDYSAMGAPAGGLDTIIAFLHQVMCMFPNHQHLNANAQITVDGDTAAGRVMCFNPQEISMPDGKTHIFMCGLWYVDEYRRTDAGW</sequence>
<name>X1INU3_9ZZZZ</name>
<dbReference type="SUPFAM" id="SSF54427">
    <property type="entry name" value="NTF2-like"/>
    <property type="match status" value="1"/>
</dbReference>
<dbReference type="Gene3D" id="3.10.450.50">
    <property type="match status" value="1"/>
</dbReference>
<dbReference type="AlphaFoldDB" id="X1INU3"/>
<dbReference type="InterPro" id="IPR032710">
    <property type="entry name" value="NTF2-like_dom_sf"/>
</dbReference>
<proteinExistence type="predicted"/>
<dbReference type="EMBL" id="BARU01039646">
    <property type="protein sequence ID" value="GAH83377.1"/>
    <property type="molecule type" value="Genomic_DNA"/>
</dbReference>
<feature type="domain" description="SnoaL-like" evidence="1">
    <location>
        <begin position="6"/>
        <end position="127"/>
    </location>
</feature>
<dbReference type="InterPro" id="IPR037401">
    <property type="entry name" value="SnoaL-like"/>
</dbReference>